<accession>A0A1Y1X6I6</accession>
<dbReference type="GO" id="GO:0005506">
    <property type="term" value="F:iron ion binding"/>
    <property type="evidence" value="ECO:0007669"/>
    <property type="project" value="InterPro"/>
</dbReference>
<dbReference type="PANTHER" id="PTHR24291">
    <property type="entry name" value="CYTOCHROME P450 FAMILY 4"/>
    <property type="match status" value="1"/>
</dbReference>
<dbReference type="AlphaFoldDB" id="A0A1Y1X6I6"/>
<proteinExistence type="inferred from homology"/>
<keyword evidence="2 7" id="KW-0349">Heme</keyword>
<dbReference type="InterPro" id="IPR002401">
    <property type="entry name" value="Cyt_P450_E_grp-I"/>
</dbReference>
<comment type="cofactor">
    <cofactor evidence="7">
        <name>heme</name>
        <dbReference type="ChEBI" id="CHEBI:30413"/>
    </cofactor>
</comment>
<protein>
    <submittedName>
        <fullName evidence="9">Cytochrome P450</fullName>
    </submittedName>
</protein>
<dbReference type="InParanoid" id="A0A1Y1X6I6"/>
<organism evidence="9 10">
    <name type="scientific">Basidiobolus meristosporus CBS 931.73</name>
    <dbReference type="NCBI Taxonomy" id="1314790"/>
    <lineage>
        <taxon>Eukaryota</taxon>
        <taxon>Fungi</taxon>
        <taxon>Fungi incertae sedis</taxon>
        <taxon>Zoopagomycota</taxon>
        <taxon>Entomophthoromycotina</taxon>
        <taxon>Basidiobolomycetes</taxon>
        <taxon>Basidiobolales</taxon>
        <taxon>Basidiobolaceae</taxon>
        <taxon>Basidiobolus</taxon>
    </lineage>
</organism>
<evidence type="ECO:0000313" key="9">
    <source>
        <dbReference type="EMBL" id="ORX81411.1"/>
    </source>
</evidence>
<evidence type="ECO:0000256" key="7">
    <source>
        <dbReference type="PIRSR" id="PIRSR602401-1"/>
    </source>
</evidence>
<dbReference type="PRINTS" id="PR00463">
    <property type="entry name" value="EP450I"/>
</dbReference>
<evidence type="ECO:0000256" key="5">
    <source>
        <dbReference type="ARBA" id="ARBA00023004"/>
    </source>
</evidence>
<keyword evidence="5 7" id="KW-0408">Iron</keyword>
<evidence type="ECO:0000256" key="4">
    <source>
        <dbReference type="ARBA" id="ARBA00023002"/>
    </source>
</evidence>
<dbReference type="Proteomes" id="UP000193498">
    <property type="component" value="Unassembled WGS sequence"/>
</dbReference>
<evidence type="ECO:0000256" key="6">
    <source>
        <dbReference type="ARBA" id="ARBA00023033"/>
    </source>
</evidence>
<dbReference type="InterPro" id="IPR001128">
    <property type="entry name" value="Cyt_P450"/>
</dbReference>
<comment type="caution">
    <text evidence="9">The sequence shown here is derived from an EMBL/GenBank/DDBJ whole genome shotgun (WGS) entry which is preliminary data.</text>
</comment>
<keyword evidence="10" id="KW-1185">Reference proteome</keyword>
<feature type="binding site" description="axial binding residue" evidence="7">
    <location>
        <position position="394"/>
    </location>
    <ligand>
        <name>heme</name>
        <dbReference type="ChEBI" id="CHEBI:30413"/>
    </ligand>
    <ligandPart>
        <name>Fe</name>
        <dbReference type="ChEBI" id="CHEBI:18248"/>
    </ligandPart>
</feature>
<evidence type="ECO:0000256" key="2">
    <source>
        <dbReference type="ARBA" id="ARBA00022617"/>
    </source>
</evidence>
<dbReference type="GO" id="GO:0004497">
    <property type="term" value="F:monooxygenase activity"/>
    <property type="evidence" value="ECO:0007669"/>
    <property type="project" value="UniProtKB-KW"/>
</dbReference>
<dbReference type="PRINTS" id="PR00385">
    <property type="entry name" value="P450"/>
</dbReference>
<comment type="similarity">
    <text evidence="1 8">Belongs to the cytochrome P450 family.</text>
</comment>
<keyword evidence="3 7" id="KW-0479">Metal-binding</keyword>
<dbReference type="InterPro" id="IPR017972">
    <property type="entry name" value="Cyt_P450_CS"/>
</dbReference>
<dbReference type="SUPFAM" id="SSF48264">
    <property type="entry name" value="Cytochrome P450"/>
    <property type="match status" value="1"/>
</dbReference>
<dbReference type="InterPro" id="IPR050196">
    <property type="entry name" value="Cytochrome_P450_Monoox"/>
</dbReference>
<dbReference type="InterPro" id="IPR036396">
    <property type="entry name" value="Cyt_P450_sf"/>
</dbReference>
<keyword evidence="4 8" id="KW-0560">Oxidoreductase</keyword>
<dbReference type="GO" id="GO:0016705">
    <property type="term" value="F:oxidoreductase activity, acting on paired donors, with incorporation or reduction of molecular oxygen"/>
    <property type="evidence" value="ECO:0007669"/>
    <property type="project" value="InterPro"/>
</dbReference>
<reference evidence="9 10" key="1">
    <citation type="submission" date="2016-07" db="EMBL/GenBank/DDBJ databases">
        <title>Pervasive Adenine N6-methylation of Active Genes in Fungi.</title>
        <authorList>
            <consortium name="DOE Joint Genome Institute"/>
            <person name="Mondo S.J."/>
            <person name="Dannebaum R.O."/>
            <person name="Kuo R.C."/>
            <person name="Labutti K."/>
            <person name="Haridas S."/>
            <person name="Kuo A."/>
            <person name="Salamov A."/>
            <person name="Ahrendt S.R."/>
            <person name="Lipzen A."/>
            <person name="Sullivan W."/>
            <person name="Andreopoulos W.B."/>
            <person name="Clum A."/>
            <person name="Lindquist E."/>
            <person name="Daum C."/>
            <person name="Ramamoorthy G.K."/>
            <person name="Gryganskyi A."/>
            <person name="Culley D."/>
            <person name="Magnuson J.K."/>
            <person name="James T.Y."/>
            <person name="O'Malley M.A."/>
            <person name="Stajich J.E."/>
            <person name="Spatafora J.W."/>
            <person name="Visel A."/>
            <person name="Grigoriev I.V."/>
        </authorList>
    </citation>
    <scope>NUCLEOTIDE SEQUENCE [LARGE SCALE GENOMIC DNA]</scope>
    <source>
        <strain evidence="9 10">CBS 931.73</strain>
    </source>
</reference>
<dbReference type="GO" id="GO:0020037">
    <property type="term" value="F:heme binding"/>
    <property type="evidence" value="ECO:0007669"/>
    <property type="project" value="InterPro"/>
</dbReference>
<dbReference type="OrthoDB" id="1470350at2759"/>
<evidence type="ECO:0000256" key="1">
    <source>
        <dbReference type="ARBA" id="ARBA00010617"/>
    </source>
</evidence>
<dbReference type="PANTHER" id="PTHR24291:SF50">
    <property type="entry name" value="BIFUNCTIONAL ALBAFLAVENONE MONOOXYGENASE_TERPENE SYNTHASE"/>
    <property type="match status" value="1"/>
</dbReference>
<evidence type="ECO:0000256" key="3">
    <source>
        <dbReference type="ARBA" id="ARBA00022723"/>
    </source>
</evidence>
<keyword evidence="6 8" id="KW-0503">Monooxygenase</keyword>
<dbReference type="PROSITE" id="PS00086">
    <property type="entry name" value="CYTOCHROME_P450"/>
    <property type="match status" value="1"/>
</dbReference>
<dbReference type="Pfam" id="PF00067">
    <property type="entry name" value="p450"/>
    <property type="match status" value="1"/>
</dbReference>
<sequence>MLHAMGKPRTLIDAYRPLRGLMERFGVAKVWILGEWCVIISRAEDARLIYSKPELFPKRILSDMLPNSFWARYLGRSILYSNGQEWKRHRKVTNPAFVGKWPTEVFGECAIQLIHAIEREIFHPKDIHCLMQRLTLDALGKIGFGFNFNALLDPEGPYVTLYDKLTQAMEKITYMYIPPLDTPSNPFRKPDFENVEAFEQLLLEVVKKRMREFKTTGESKENKDILSSMISASMEENDSNFSERDLLENLKVFFLAGHDTTANSLACVMYYLAKYPEAQAKAREQVLELLGDSHYQAPTYEQQEKMTYLTQVIKEVLRLCPSVAYLPDRYTKETTTFGDFTIPPNIPVIVHIYGIHRNPAYWTNPDEFDPSRFEEGKVITPGTWMPFGGGVRQCVGMSFSMVEQRVVLSMLLRHFEWTLPEDSIHKDGLIASQKATLVSAVDLGIIFTEREQRKVNPRR</sequence>
<dbReference type="Gene3D" id="1.10.630.10">
    <property type="entry name" value="Cytochrome P450"/>
    <property type="match status" value="1"/>
</dbReference>
<dbReference type="EMBL" id="MCFE01000704">
    <property type="protein sequence ID" value="ORX81411.1"/>
    <property type="molecule type" value="Genomic_DNA"/>
</dbReference>
<evidence type="ECO:0000313" key="10">
    <source>
        <dbReference type="Proteomes" id="UP000193498"/>
    </source>
</evidence>
<dbReference type="STRING" id="1314790.A0A1Y1X6I6"/>
<name>A0A1Y1X6I6_9FUNG</name>
<gene>
    <name evidence="9" type="ORF">K493DRAFT_320676</name>
</gene>
<evidence type="ECO:0000256" key="8">
    <source>
        <dbReference type="RuleBase" id="RU000461"/>
    </source>
</evidence>